<dbReference type="Proteomes" id="UP000095283">
    <property type="component" value="Unplaced"/>
</dbReference>
<dbReference type="InterPro" id="IPR036526">
    <property type="entry name" value="C-N_Hydrolase_sf"/>
</dbReference>
<evidence type="ECO:0000259" key="5">
    <source>
        <dbReference type="PROSITE" id="PS50263"/>
    </source>
</evidence>
<feature type="transmembrane region" description="Helical" evidence="4">
    <location>
        <begin position="328"/>
        <end position="348"/>
    </location>
</feature>
<evidence type="ECO:0000313" key="7">
    <source>
        <dbReference type="WBParaSite" id="Hba_10823"/>
    </source>
</evidence>
<keyword evidence="6" id="KW-1185">Reference proteome</keyword>
<evidence type="ECO:0000256" key="2">
    <source>
        <dbReference type="ARBA" id="ARBA00022598"/>
    </source>
</evidence>
<accession>A0A1I7WZV2</accession>
<keyword evidence="4" id="KW-0472">Membrane</keyword>
<name>A0A1I7WZV2_HETBA</name>
<dbReference type="GO" id="GO:0005737">
    <property type="term" value="C:cytoplasm"/>
    <property type="evidence" value="ECO:0007669"/>
    <property type="project" value="InterPro"/>
</dbReference>
<dbReference type="InterPro" id="IPR014729">
    <property type="entry name" value="Rossmann-like_a/b/a_fold"/>
</dbReference>
<evidence type="ECO:0000256" key="4">
    <source>
        <dbReference type="SAM" id="Phobius"/>
    </source>
</evidence>
<dbReference type="PROSITE" id="PS50263">
    <property type="entry name" value="CN_HYDROLASE"/>
    <property type="match status" value="1"/>
</dbReference>
<dbReference type="InterPro" id="IPR003694">
    <property type="entry name" value="NAD_synthase"/>
</dbReference>
<dbReference type="Gene3D" id="3.60.110.10">
    <property type="entry name" value="Carbon-nitrogen hydrolase"/>
    <property type="match status" value="1"/>
</dbReference>
<feature type="domain" description="CN hydrolase" evidence="5">
    <location>
        <begin position="1"/>
        <end position="163"/>
    </location>
</feature>
<dbReference type="Gene3D" id="3.40.50.620">
    <property type="entry name" value="HUPs"/>
    <property type="match status" value="1"/>
</dbReference>
<keyword evidence="4" id="KW-0812">Transmembrane</keyword>
<dbReference type="PANTHER" id="PTHR23090">
    <property type="entry name" value="NH 3 /GLUTAMINE-DEPENDENT NAD + SYNTHETASE"/>
    <property type="match status" value="1"/>
</dbReference>
<protein>
    <recommendedName>
        <fullName evidence="1">Glutamine-dependent NAD(+) synthetase</fullName>
    </recommendedName>
    <alternativeName>
        <fullName evidence="3">NAD(+) synthase [glutamine-hydrolyzing]</fullName>
    </alternativeName>
</protein>
<evidence type="ECO:0000256" key="3">
    <source>
        <dbReference type="ARBA" id="ARBA00030681"/>
    </source>
</evidence>
<reference evidence="7" key="1">
    <citation type="submission" date="2016-11" db="UniProtKB">
        <authorList>
            <consortium name="WormBaseParasite"/>
        </authorList>
    </citation>
    <scope>IDENTIFICATION</scope>
</reference>
<keyword evidence="2" id="KW-0436">Ligase</keyword>
<feature type="transmembrane region" description="Helical" evidence="4">
    <location>
        <begin position="300"/>
        <end position="322"/>
    </location>
</feature>
<dbReference type="GO" id="GO:0009435">
    <property type="term" value="P:NAD+ biosynthetic process"/>
    <property type="evidence" value="ECO:0007669"/>
    <property type="project" value="InterPro"/>
</dbReference>
<keyword evidence="4" id="KW-1133">Transmembrane helix</keyword>
<dbReference type="SUPFAM" id="SSF56317">
    <property type="entry name" value="Carbon-nitrogen hydrolase"/>
    <property type="match status" value="1"/>
</dbReference>
<organism evidence="6 7">
    <name type="scientific">Heterorhabditis bacteriophora</name>
    <name type="common">Entomopathogenic nematode worm</name>
    <dbReference type="NCBI Taxonomy" id="37862"/>
    <lineage>
        <taxon>Eukaryota</taxon>
        <taxon>Metazoa</taxon>
        <taxon>Ecdysozoa</taxon>
        <taxon>Nematoda</taxon>
        <taxon>Chromadorea</taxon>
        <taxon>Rhabditida</taxon>
        <taxon>Rhabditina</taxon>
        <taxon>Rhabditomorpha</taxon>
        <taxon>Strongyloidea</taxon>
        <taxon>Heterorhabditidae</taxon>
        <taxon>Heterorhabditis</taxon>
    </lineage>
</organism>
<sequence>MVLCDDDVYRESRWFVRWSKPLTTIEFHINQQYGFAQESVPFGDAILESADNVKIGFELCEELWTAIPSHTRLAMQGVDIICNGSGSHHILGKSNYRINQLILGGSQRIGGIYLYSNHRGCDGDRVYYDGASSIAQNGKLFVQINHVEGSFLKLISANSQIVSIELQFSLVFIHQFCIIQIKYVHLQLTSTEELCDGPPAWLWHYLRRSKMSGFFIPLSGGQDSSAVAAMVRLMCNKVCNSVKQRRERDGVVLTYWVNLKSLFSRFSFSQILILFLLVMFTIITHCLFKGVVELLFPGVVQYMAYLFSIVIDMAVTALLKIFEMAYGFMPSFEVVRINLFYCANFLFLRRTTL</sequence>
<evidence type="ECO:0000313" key="6">
    <source>
        <dbReference type="Proteomes" id="UP000095283"/>
    </source>
</evidence>
<evidence type="ECO:0000256" key="1">
    <source>
        <dbReference type="ARBA" id="ARBA00017309"/>
    </source>
</evidence>
<dbReference type="SUPFAM" id="SSF52402">
    <property type="entry name" value="Adenine nucleotide alpha hydrolases-like"/>
    <property type="match status" value="1"/>
</dbReference>
<proteinExistence type="predicted"/>
<dbReference type="GO" id="GO:0003952">
    <property type="term" value="F:NAD+ synthase (glutamine-hydrolyzing) activity"/>
    <property type="evidence" value="ECO:0007669"/>
    <property type="project" value="InterPro"/>
</dbReference>
<feature type="transmembrane region" description="Helical" evidence="4">
    <location>
        <begin position="268"/>
        <end position="288"/>
    </location>
</feature>
<dbReference type="WBParaSite" id="Hba_10823">
    <property type="protein sequence ID" value="Hba_10823"/>
    <property type="gene ID" value="Hba_10823"/>
</dbReference>
<dbReference type="AlphaFoldDB" id="A0A1I7WZV2"/>
<dbReference type="GO" id="GO:0004359">
    <property type="term" value="F:glutaminase activity"/>
    <property type="evidence" value="ECO:0007669"/>
    <property type="project" value="InterPro"/>
</dbReference>
<dbReference type="PANTHER" id="PTHR23090:SF9">
    <property type="entry name" value="GLUTAMINE-DEPENDENT NAD(+) SYNTHETASE"/>
    <property type="match status" value="1"/>
</dbReference>
<dbReference type="InterPro" id="IPR003010">
    <property type="entry name" value="C-N_Hydrolase"/>
</dbReference>